<dbReference type="Pfam" id="PF07521">
    <property type="entry name" value="RMMBL"/>
    <property type="match status" value="1"/>
</dbReference>
<dbReference type="GO" id="GO:0035312">
    <property type="term" value="F:5'-3' DNA exonuclease activity"/>
    <property type="evidence" value="ECO:0007669"/>
    <property type="project" value="TreeGrafter"/>
</dbReference>
<evidence type="ECO:0000313" key="4">
    <source>
        <dbReference type="Proteomes" id="UP000058925"/>
    </source>
</evidence>
<accession>A0A654LYM2</accession>
<dbReference type="GeneID" id="60422304"/>
<feature type="domain" description="Zn-dependent metallo-hydrolase RNA specificity" evidence="2">
    <location>
        <begin position="279"/>
        <end position="323"/>
    </location>
</feature>
<dbReference type="OrthoDB" id="40950at2157"/>
<reference evidence="4" key="1">
    <citation type="submission" date="2015-10" db="EMBL/GenBank/DDBJ databases">
        <title>Niche specialization of a soil ammonia-oxidizing archaeon, Candidatus Nitrosocosmicus oleophilus.</title>
        <authorList>
            <person name="Jung M.-Y."/>
            <person name="Rhee S.-K."/>
        </authorList>
    </citation>
    <scope>NUCLEOTIDE SEQUENCE [LARGE SCALE GENOMIC DNA]</scope>
    <source>
        <strain evidence="4">MY3</strain>
    </source>
</reference>
<dbReference type="RefSeq" id="WP_196815792.1">
    <property type="nucleotide sequence ID" value="NZ_CP012850.1"/>
</dbReference>
<dbReference type="EMBL" id="CP012850">
    <property type="protein sequence ID" value="ALI36548.1"/>
    <property type="molecule type" value="Genomic_DNA"/>
</dbReference>
<dbReference type="PANTHER" id="PTHR23240">
    <property type="entry name" value="DNA CROSS-LINK REPAIR PROTEIN PSO2/SNM1-RELATED"/>
    <property type="match status" value="1"/>
</dbReference>
<dbReference type="GO" id="GO:0003684">
    <property type="term" value="F:damaged DNA binding"/>
    <property type="evidence" value="ECO:0007669"/>
    <property type="project" value="TreeGrafter"/>
</dbReference>
<gene>
    <name evidence="3" type="ORF">NMY3_02352</name>
</gene>
<evidence type="ECO:0000256" key="1">
    <source>
        <dbReference type="SAM" id="MobiDB-lite"/>
    </source>
</evidence>
<dbReference type="GO" id="GO:0006303">
    <property type="term" value="P:double-strand break repair via nonhomologous end joining"/>
    <property type="evidence" value="ECO:0007669"/>
    <property type="project" value="TreeGrafter"/>
</dbReference>
<dbReference type="GO" id="GO:0036297">
    <property type="term" value="P:interstrand cross-link repair"/>
    <property type="evidence" value="ECO:0007669"/>
    <property type="project" value="TreeGrafter"/>
</dbReference>
<feature type="region of interest" description="Disordered" evidence="1">
    <location>
        <begin position="331"/>
        <end position="350"/>
    </location>
</feature>
<keyword evidence="4" id="KW-1185">Reference proteome</keyword>
<evidence type="ECO:0000313" key="3">
    <source>
        <dbReference type="EMBL" id="ALI36548.1"/>
    </source>
</evidence>
<protein>
    <submittedName>
        <fullName evidence="3">Beta-lactamase superfamily domain protein</fullName>
    </submittedName>
</protein>
<dbReference type="InterPro" id="IPR011108">
    <property type="entry name" value="RMMBL"/>
</dbReference>
<dbReference type="Gene3D" id="3.40.50.12650">
    <property type="match status" value="1"/>
</dbReference>
<proteinExistence type="predicted"/>
<dbReference type="InterPro" id="IPR036866">
    <property type="entry name" value="RibonucZ/Hydroxyglut_hydro"/>
</dbReference>
<dbReference type="AlphaFoldDB" id="A0A654LYM2"/>
<name>A0A654LYM2_9ARCH</name>
<dbReference type="Proteomes" id="UP000058925">
    <property type="component" value="Chromosome"/>
</dbReference>
<dbReference type="KEGG" id="taa:NMY3_02352"/>
<sequence>MQYQITSDTKHQIILTSNKKKIYLDPRQILDENYVFISHAHIDHMLNKTAIKKYNLRNRIICSPETVAIASLRGYVFEKEICSQHDLTLVDTGHILGSRGLLVANEIFYTGDLSMRDRAFLRKTTIPKADILIIETTFGKPEYIFPPIEHVIHSVNSLISEMYGRGIPVILMGYSLGKAQVLTSLFGAWKPLIIHDEIFKFNQMYKQFGVSLEDSTPLSDAIELGLLDKGPWIMMYPLTNGKHPKISHYREKYGAVTIGFSGWAINRNYRNMMNLDYVIPFSDHCDHSELLEVVRQCNPRKIYTFHGFQEEFANHLVKLGYDAESIKRESRTFNKEPKQPPKTKSLDIYL</sequence>
<evidence type="ECO:0000259" key="2">
    <source>
        <dbReference type="Pfam" id="PF07521"/>
    </source>
</evidence>
<organism evidence="3 4">
    <name type="scientific">Candidatus Nitrosocosmicus oleophilus</name>
    <dbReference type="NCBI Taxonomy" id="1353260"/>
    <lineage>
        <taxon>Archaea</taxon>
        <taxon>Nitrososphaerota</taxon>
        <taxon>Nitrososphaeria</taxon>
        <taxon>Nitrososphaerales</taxon>
        <taxon>Nitrososphaeraceae</taxon>
        <taxon>Candidatus Nitrosocosmicus</taxon>
    </lineage>
</organism>
<dbReference type="SUPFAM" id="SSF56281">
    <property type="entry name" value="Metallo-hydrolase/oxidoreductase"/>
    <property type="match status" value="1"/>
</dbReference>
<dbReference type="Gene3D" id="3.60.15.10">
    <property type="entry name" value="Ribonuclease Z/Hydroxyacylglutathione hydrolase-like"/>
    <property type="match status" value="1"/>
</dbReference>